<accession>A0A2P6VL34</accession>
<dbReference type="SUPFAM" id="SSF56487">
    <property type="entry name" value="SRCR-like"/>
    <property type="match status" value="3"/>
</dbReference>
<feature type="domain" description="SRCR" evidence="3">
    <location>
        <begin position="183"/>
        <end position="298"/>
    </location>
</feature>
<dbReference type="PRINTS" id="PR00258">
    <property type="entry name" value="SPERACTRCPTR"/>
</dbReference>
<dbReference type="OrthoDB" id="547695at2759"/>
<dbReference type="STRING" id="554055.A0A2P6VL34"/>
<reference evidence="4 5" key="1">
    <citation type="journal article" date="2018" name="Plant J.">
        <title>Genome sequences of Chlorella sorokiniana UTEX 1602 and Micractinium conductrix SAG 241.80: implications to maltose excretion by a green alga.</title>
        <authorList>
            <person name="Arriola M.B."/>
            <person name="Velmurugan N."/>
            <person name="Zhang Y."/>
            <person name="Plunkett M.H."/>
            <person name="Hondzo H."/>
            <person name="Barney B.M."/>
        </authorList>
    </citation>
    <scope>NUCLEOTIDE SEQUENCE [LARGE SCALE GENOMIC DNA]</scope>
    <source>
        <strain evidence="4 5">SAG 241.80</strain>
    </source>
</reference>
<dbReference type="Pfam" id="PF00530">
    <property type="entry name" value="SRCR"/>
    <property type="match status" value="2"/>
</dbReference>
<keyword evidence="2" id="KW-0732">Signal</keyword>
<feature type="chain" id="PRO_5015164178" evidence="2">
    <location>
        <begin position="24"/>
        <end position="424"/>
    </location>
</feature>
<feature type="domain" description="SRCR" evidence="3">
    <location>
        <begin position="306"/>
        <end position="406"/>
    </location>
</feature>
<dbReference type="EMBL" id="LHPF02000004">
    <property type="protein sequence ID" value="PSC74798.1"/>
    <property type="molecule type" value="Genomic_DNA"/>
</dbReference>
<evidence type="ECO:0000313" key="4">
    <source>
        <dbReference type="EMBL" id="PSC74798.1"/>
    </source>
</evidence>
<evidence type="ECO:0000256" key="1">
    <source>
        <dbReference type="ARBA" id="ARBA00023157"/>
    </source>
</evidence>
<feature type="signal peptide" evidence="2">
    <location>
        <begin position="1"/>
        <end position="23"/>
    </location>
</feature>
<sequence>MRHAGVHALLAALAAAVVAPALAAAADSTDALPASITDVRVAGAAQQGVLEVQGADGRWFGGIQLCLPAPPGDASDSEELLKELEAAVSSVACRQLGFPGGRALSAYPAGGSGADAVAGPTLRALLLCGGNETSVDQCDLVESECSHAAADTGDPLAAGDEEVVRTVVAVACDAPGPPSIRSVRLAGGPSPAEGRLEVRLLDGRWGSVCGGQGAAAAGGGGSAAALVAAHRRLAQVVCRGLGYGGGAPRVGAFYGDSLPPAIDDVACVSSEGELQRCSFRGGAGVVCSEGYRLGVACAGAETITDLRLVAGPSPREGRLEVQLLNGTWGTVSGQASTPDQVAAVVCRPFGVEDGEARTGSFYGDGSLPLLLWGLACQGGEEHLNECHLTKSLFQDEHWDDLGVSCQSVRAWVGGGLTMDEEGPQ</sequence>
<dbReference type="PANTHER" id="PTHR48071">
    <property type="entry name" value="SRCR DOMAIN-CONTAINING PROTEIN"/>
    <property type="match status" value="1"/>
</dbReference>
<comment type="caution">
    <text evidence="4">The sequence shown here is derived from an EMBL/GenBank/DDBJ whole genome shotgun (WGS) entry which is preliminary data.</text>
</comment>
<dbReference type="Gene3D" id="3.10.250.10">
    <property type="entry name" value="SRCR-like domain"/>
    <property type="match status" value="3"/>
</dbReference>
<keyword evidence="1" id="KW-1015">Disulfide bond</keyword>
<dbReference type="PROSITE" id="PS50287">
    <property type="entry name" value="SRCR_2"/>
    <property type="match status" value="3"/>
</dbReference>
<proteinExistence type="predicted"/>
<dbReference type="PANTHER" id="PTHR48071:SF18">
    <property type="entry name" value="DELETED IN MALIGNANT BRAIN TUMORS 1 PROTEIN-RELATED"/>
    <property type="match status" value="1"/>
</dbReference>
<dbReference type="GO" id="GO:0016020">
    <property type="term" value="C:membrane"/>
    <property type="evidence" value="ECO:0007669"/>
    <property type="project" value="InterPro"/>
</dbReference>
<dbReference type="InterPro" id="IPR036772">
    <property type="entry name" value="SRCR-like_dom_sf"/>
</dbReference>
<gene>
    <name evidence="4" type="ORF">C2E20_2294</name>
</gene>
<protein>
    <submittedName>
        <fullName evidence="4">Neurotrypsin-like isoform B</fullName>
    </submittedName>
</protein>
<dbReference type="InterPro" id="IPR001190">
    <property type="entry name" value="SRCR"/>
</dbReference>
<evidence type="ECO:0000313" key="5">
    <source>
        <dbReference type="Proteomes" id="UP000239649"/>
    </source>
</evidence>
<keyword evidence="5" id="KW-1185">Reference proteome</keyword>
<name>A0A2P6VL34_9CHLO</name>
<dbReference type="AlphaFoldDB" id="A0A2P6VL34"/>
<dbReference type="SMART" id="SM00202">
    <property type="entry name" value="SR"/>
    <property type="match status" value="3"/>
</dbReference>
<feature type="domain" description="SRCR" evidence="3">
    <location>
        <begin position="39"/>
        <end position="173"/>
    </location>
</feature>
<dbReference type="Proteomes" id="UP000239649">
    <property type="component" value="Unassembled WGS sequence"/>
</dbReference>
<organism evidence="4 5">
    <name type="scientific">Micractinium conductrix</name>
    <dbReference type="NCBI Taxonomy" id="554055"/>
    <lineage>
        <taxon>Eukaryota</taxon>
        <taxon>Viridiplantae</taxon>
        <taxon>Chlorophyta</taxon>
        <taxon>core chlorophytes</taxon>
        <taxon>Trebouxiophyceae</taxon>
        <taxon>Chlorellales</taxon>
        <taxon>Chlorellaceae</taxon>
        <taxon>Chlorella clade</taxon>
        <taxon>Micractinium</taxon>
    </lineage>
</organism>
<evidence type="ECO:0000256" key="2">
    <source>
        <dbReference type="SAM" id="SignalP"/>
    </source>
</evidence>
<evidence type="ECO:0000259" key="3">
    <source>
        <dbReference type="PROSITE" id="PS50287"/>
    </source>
</evidence>